<evidence type="ECO:0000256" key="4">
    <source>
        <dbReference type="ARBA" id="ARBA00022989"/>
    </source>
</evidence>
<dbReference type="InterPro" id="IPR035892">
    <property type="entry name" value="C2_domain_sf"/>
</dbReference>
<name>A0A0G4F8B5_VITBC</name>
<evidence type="ECO:0000259" key="8">
    <source>
        <dbReference type="PROSITE" id="PS50004"/>
    </source>
</evidence>
<gene>
    <name evidence="9" type="ORF">Vbra_4203</name>
</gene>
<feature type="region of interest" description="Disordered" evidence="6">
    <location>
        <begin position="871"/>
        <end position="914"/>
    </location>
</feature>
<evidence type="ECO:0000313" key="9">
    <source>
        <dbReference type="EMBL" id="CEM08784.1"/>
    </source>
</evidence>
<evidence type="ECO:0000256" key="2">
    <source>
        <dbReference type="ARBA" id="ARBA00022692"/>
    </source>
</evidence>
<dbReference type="OMA" id="FCSPPQM"/>
<reference evidence="9 10" key="1">
    <citation type="submission" date="2014-11" db="EMBL/GenBank/DDBJ databases">
        <authorList>
            <person name="Zhu J."/>
            <person name="Qi W."/>
            <person name="Song R."/>
        </authorList>
    </citation>
    <scope>NUCLEOTIDE SEQUENCE [LARGE SCALE GENOMIC DNA]</scope>
</reference>
<feature type="transmembrane region" description="Helical" evidence="7">
    <location>
        <begin position="2511"/>
        <end position="2535"/>
    </location>
</feature>
<dbReference type="VEuPathDB" id="CryptoDB:Vbra_4203"/>
<feature type="domain" description="C2" evidence="8">
    <location>
        <begin position="63"/>
        <end position="181"/>
    </location>
</feature>
<feature type="compositionally biased region" description="Polar residues" evidence="6">
    <location>
        <begin position="1675"/>
        <end position="1686"/>
    </location>
</feature>
<keyword evidence="2 7" id="KW-0812">Transmembrane</keyword>
<dbReference type="PROSITE" id="PS50004">
    <property type="entry name" value="C2"/>
    <property type="match status" value="2"/>
</dbReference>
<feature type="region of interest" description="Disordered" evidence="6">
    <location>
        <begin position="1391"/>
        <end position="1421"/>
    </location>
</feature>
<dbReference type="Gene3D" id="2.60.40.150">
    <property type="entry name" value="C2 domain"/>
    <property type="match status" value="3"/>
</dbReference>
<sequence length="2543" mass="283529">MAQAFQSVQAIGALAAVQAGAGAQFAAVTASTRPAAPRQEARSDGGIFGAFDIFGMCTSGAAVKPAEAAAAQAKRSEQVLYLRLCLHSATNLASADVASLSDPYVDVKFQNKEHKTKVIDNSLNPVWEDLWETEFRDGSSNELLLTVYDKDTLSANDPLGNVTIKVPFEPSKVKREVLQLSNVPGGWFSKRPDSRLTILYQVTDSLQNQPDLVAMAQRARDADDMEPKTYNLSITVYKIHMLKKKPNVSGMVKVTLGSGPSAVTHNSTATAVDERSRTIRIGNRVQGWTPEPFLLEDKTIEDLMMLRLKVEGLLSHTAAEKLGEQVKASERVGEEIKKEKAEGKKDRQHKRHKRLLQRKKKRDVAELPVQSLGVWEESLDEFHDHITETKTPWAARALLHDIQHNQLTGEVFVQIDMWSPADEESHEPLDMETMEENKELRKSKGSHAGLGRGAPTTYYLYAYADFLPTVDEPIFGFGRRMDKHTACDPFVRLTVAGGGAKPQRVTSATVSDRQREVMWDVMTFTLPANAKRTRLLVELYDNDSVSLISLEELIGQVQLFNLPLNRRQWYHLYGGGLRAPRDDYALAMIKGGVQPASTYRGSLCLSIDQKRVPNKKGWPPLVTLAAHPLRLRVRLYRGLYLFDMRGTDLGDTEVTVLIQVAGCELHPTNPWGEPIDEDPRKVKEGDKGAVVRQVIPDKMLKQLPEGNPDILAFPGKVDQDGVLRLYPWNRTAKQMERDKKNKRVDKTALGVDTEQPTAWVERTTPVLRVLPDVKYAYVYIQEKGQEGKLPRIFGRLELIDAPTRNRDEEGPDGGEQASPQATKPGERRRPNPDWVKLHFDQSVVRLPEARYPSDFAGCLLGSAQFIPPPFVPKKRTTTSTVPSEAGAGGQKETRIDMPFGETQPPSSPSEGGDPWDLEEKMIDDPRMAPKIEETAYVPTLTHTVGLCQCRPQVVRDGSPGATVEFELEPPRPKREGTEGEALAKEPSPFFPPLYLHVDVLQARNLPSQDEDGLVDPLWEICVEDKRVCPARGFVPKSLNPSYLQRVVIPLPEIYCPPPTGPRSPGSLGPPDSLERYDAVADEKERMEIPPPPVLVRMFDIDEGKVPGAAVYEEMGQIVEWQPSNLDFLNTSKHRPLDVNAVHVPRWYDLAHEDQVDYAELDRPNKRAKHAMWQRKVKLLAAIGYSRQCPPALLYHLTHAEVKEKPPKDLRNGRVLNQKAKWKVPVKDTEATWVEFVQRGLAGEEPVDDCLITRITRELAGQEEVFVFDFDLLGLRRLDEFSRTADYKLFVDSFWPTPPRVELSISGSDLPCPNLTYAAKARGMFEALASGFFTQASGADASQRRKISRKDTEEEAVGVRITSPHYATPMLEYLQIEPEATMTGVTNNAANNVVNNHGVPDTARDSIGSGSGGADTSRDTSRYQTRVIMPDLTFRLEGQKQATLSVSLQDYKHVVQSGTPEKEDEDDLLVLTREVQEVDTAARAQGGLGVGGKAVARPVPLTAEIKEAFDKKAKPMEHLVAMNAPIVEVTVDIYAEADGELIFDEDVKVGRFILDHDLFTIGPSEMQTMKGITTKTDQKFNQDDLLVNAPPEERARAFTNPLLMVDLNDRGWTSEDYEKRKPFAPLTMMAGPTALLDQKTTRRPSPPQGGDQQTAAAAAAKAKAAPKAAPAPASGTGPQQSSPADLSSQMAALFDTDKAIKENMRTFLRPVGHKVDLNDNKGSHVLARLRMYSVDKADTTKGSARSVAPVTSAQFEPFEGIDFEPTMNIVEIKSQIDGEVVWRTKKHQYKDAGELLLILKAEDGYYRIDVPTFDIRFPYETGFWVYETTTQKFDDLEREVEREDIRKQIANLKKGNRKKPKHKRREHKEKIKELNLSLKATEKTEQESKDQPLGRLPKHHTLDAFGITATDMKTLGYKYPLPISRGEFVLRLKKRKAIVADRDQVDESDNTLFSTLNLKPVCNLVEPLVTGETLKPVGLLKGHVSIKHLDSRKKGEKTEVAKPPPPAEGKKVQVQLPPAAAEDKKVHEWEMTPARQMNCKEERVMVHVYVLTARDLKNVDIIGKSDPFLEISLAGKKETSKKVFNEDLDPDFYEHFTLMATVPGDSLLTIAVMDQGSVSNTLMGKVNIDLEDRWLALQRRKPTQEEKDNTLEVEIKEDGSSPTFGPSSSGSPSPLVRGSRGTSQKLSIPGGSRAASASAAAAAAVAVKKETFLPPRKNSPIEIMPLRMGDGGDGLTTGNLRYFIDLVREADPYKEVGLAELSFSIEFELRVIVWNVTDISVFKDIGGRNDVMIEITLSVWNFFGEVTETTLQTDVHKFARERANFNWRMKFPIKLPAAAVDMKCRIVDCDTLSGDDVIYDDETIPLDDLCRYSLKQKMEHRPLLPPLQYPVIFDSPRQDDFLGSLCGSCCPTLRWGSLCCRPPPDEDDDDAPRRGCCGRRRDILITPAKLSMRLEMVPMDVAKAEPVGTGRSEPNVNPFLGEPQDRVEWSLCLSNPCKFLEILIGKDMYRCLTYGSCCLCILLVVALVLFLIFMAVQTTVVPFK</sequence>
<organism evidence="9 10">
    <name type="scientific">Vitrella brassicaformis (strain CCMP3155)</name>
    <dbReference type="NCBI Taxonomy" id="1169540"/>
    <lineage>
        <taxon>Eukaryota</taxon>
        <taxon>Sar</taxon>
        <taxon>Alveolata</taxon>
        <taxon>Colpodellida</taxon>
        <taxon>Vitrellaceae</taxon>
        <taxon>Vitrella</taxon>
    </lineage>
</organism>
<feature type="region of interest" description="Disordered" evidence="6">
    <location>
        <begin position="803"/>
        <end position="833"/>
    </location>
</feature>
<feature type="compositionally biased region" description="Basic and acidic residues" evidence="6">
    <location>
        <begin position="824"/>
        <end position="833"/>
    </location>
</feature>
<dbReference type="GO" id="GO:0016020">
    <property type="term" value="C:membrane"/>
    <property type="evidence" value="ECO:0007669"/>
    <property type="project" value="UniProtKB-SubCell"/>
</dbReference>
<feature type="compositionally biased region" description="Low complexity" evidence="6">
    <location>
        <begin position="1654"/>
        <end position="1672"/>
    </location>
</feature>
<feature type="compositionally biased region" description="Basic residues" evidence="6">
    <location>
        <begin position="1853"/>
        <end position="1866"/>
    </location>
</feature>
<dbReference type="Proteomes" id="UP000041254">
    <property type="component" value="Unassembled WGS sequence"/>
</dbReference>
<dbReference type="EMBL" id="CDMY01000386">
    <property type="protein sequence ID" value="CEM08784.1"/>
    <property type="molecule type" value="Genomic_DNA"/>
</dbReference>
<feature type="compositionally biased region" description="Low complexity" evidence="6">
    <location>
        <begin position="2159"/>
        <end position="2178"/>
    </location>
</feature>
<keyword evidence="5 7" id="KW-0472">Membrane</keyword>
<evidence type="ECO:0000313" key="10">
    <source>
        <dbReference type="Proteomes" id="UP000041254"/>
    </source>
</evidence>
<evidence type="ECO:0000256" key="5">
    <source>
        <dbReference type="ARBA" id="ARBA00023136"/>
    </source>
</evidence>
<evidence type="ECO:0000256" key="1">
    <source>
        <dbReference type="ARBA" id="ARBA00004167"/>
    </source>
</evidence>
<dbReference type="InParanoid" id="A0A0G4F8B5"/>
<dbReference type="PhylomeDB" id="A0A0G4F8B5"/>
<dbReference type="OrthoDB" id="440140at2759"/>
<dbReference type="PANTHER" id="PTHR12546">
    <property type="entry name" value="FER-1-LIKE"/>
    <property type="match status" value="1"/>
</dbReference>
<feature type="compositionally biased region" description="Basic and acidic residues" evidence="6">
    <location>
        <begin position="335"/>
        <end position="345"/>
    </location>
</feature>
<feature type="region of interest" description="Disordered" evidence="6">
    <location>
        <begin position="1850"/>
        <end position="1869"/>
    </location>
</feature>
<feature type="domain" description="C2" evidence="8">
    <location>
        <begin position="2024"/>
        <end position="2146"/>
    </location>
</feature>
<dbReference type="SMART" id="SM00239">
    <property type="entry name" value="C2"/>
    <property type="match status" value="3"/>
</dbReference>
<keyword evidence="10" id="KW-1185">Reference proteome</keyword>
<evidence type="ECO:0000256" key="7">
    <source>
        <dbReference type="SAM" id="Phobius"/>
    </source>
</evidence>
<accession>A0A0G4F8B5</accession>
<feature type="region of interest" description="Disordered" evidence="6">
    <location>
        <begin position="1637"/>
        <end position="1686"/>
    </location>
</feature>
<feature type="compositionally biased region" description="Basic residues" evidence="6">
    <location>
        <begin position="346"/>
        <end position="355"/>
    </location>
</feature>
<feature type="compositionally biased region" description="Basic and acidic residues" evidence="6">
    <location>
        <begin position="1990"/>
        <end position="1999"/>
    </location>
</feature>
<dbReference type="CDD" id="cd00030">
    <property type="entry name" value="C2"/>
    <property type="match status" value="2"/>
</dbReference>
<feature type="region of interest" description="Disordered" evidence="6">
    <location>
        <begin position="2138"/>
        <end position="2190"/>
    </location>
</feature>
<dbReference type="GO" id="GO:0007009">
    <property type="term" value="P:plasma membrane organization"/>
    <property type="evidence" value="ECO:0007669"/>
    <property type="project" value="TreeGrafter"/>
</dbReference>
<dbReference type="Pfam" id="PF00168">
    <property type="entry name" value="C2"/>
    <property type="match status" value="4"/>
</dbReference>
<protein>
    <recommendedName>
        <fullName evidence="8">C2 domain-containing protein</fullName>
    </recommendedName>
</protein>
<dbReference type="PANTHER" id="PTHR12546:SF33">
    <property type="entry name" value="SPERM VESICLE FUSION PROTEIN FER-1"/>
    <property type="match status" value="1"/>
</dbReference>
<feature type="compositionally biased region" description="Basic and acidic residues" evidence="6">
    <location>
        <begin position="2141"/>
        <end position="2158"/>
    </location>
</feature>
<keyword evidence="4 7" id="KW-1133">Transmembrane helix</keyword>
<feature type="region of interest" description="Disordered" evidence="6">
    <location>
        <begin position="1990"/>
        <end position="2014"/>
    </location>
</feature>
<comment type="subcellular location">
    <subcellularLocation>
        <location evidence="1">Membrane</location>
        <topology evidence="1">Single-pass membrane protein</topology>
    </subcellularLocation>
</comment>
<dbReference type="InterPro" id="IPR000008">
    <property type="entry name" value="C2_dom"/>
</dbReference>
<dbReference type="InterPro" id="IPR037721">
    <property type="entry name" value="Ferlin"/>
</dbReference>
<feature type="region of interest" description="Disordered" evidence="6">
    <location>
        <begin position="335"/>
        <end position="355"/>
    </location>
</feature>
<evidence type="ECO:0000256" key="6">
    <source>
        <dbReference type="SAM" id="MobiDB-lite"/>
    </source>
</evidence>
<evidence type="ECO:0000256" key="3">
    <source>
        <dbReference type="ARBA" id="ARBA00022737"/>
    </source>
</evidence>
<proteinExistence type="predicted"/>
<dbReference type="SUPFAM" id="SSF49562">
    <property type="entry name" value="C2 domain (Calcium/lipid-binding domain, CaLB)"/>
    <property type="match status" value="3"/>
</dbReference>
<keyword evidence="3" id="KW-0677">Repeat</keyword>